<keyword evidence="3" id="KW-1015">Disulfide bond</keyword>
<name>A0A218MMB7_9VIRU</name>
<keyword evidence="2" id="KW-0249">Electron transport</keyword>
<dbReference type="InterPro" id="IPR036249">
    <property type="entry name" value="Thioredoxin-like_sf"/>
</dbReference>
<reference evidence="6" key="2">
    <citation type="journal article" date="2017" name="Nat. Commun.">
        <title>Single-virus genomics reveals hidden cosmopolitan and abundant viruses.</title>
        <authorList>
            <person name="Martinez-Hernandez F."/>
            <person name="Fornas O."/>
            <person name="Lluesma Gomez M."/>
            <person name="Bolduc B."/>
            <person name="de la Cruz Pena M.J."/>
            <person name="Martinez J.M."/>
            <person name="Anton J."/>
            <person name="Gasol J.M."/>
            <person name="Rosselli R."/>
            <person name="Rodriguez-Valera F."/>
            <person name="Sullivan M.B."/>
            <person name="Acinas S.G."/>
            <person name="Martinez-Garcia M."/>
        </authorList>
    </citation>
    <scope>NUCLEOTIDE SEQUENCE</scope>
</reference>
<protein>
    <submittedName>
        <fullName evidence="6">Putative thioredoxin</fullName>
    </submittedName>
</protein>
<dbReference type="Gene3D" id="3.40.30.10">
    <property type="entry name" value="Glutaredoxin"/>
    <property type="match status" value="1"/>
</dbReference>
<reference evidence="6" key="1">
    <citation type="submission" date="2016-10" db="EMBL/GenBank/DDBJ databases">
        <authorList>
            <person name="Varghese N."/>
        </authorList>
    </citation>
    <scope>NUCLEOTIDE SEQUENCE</scope>
</reference>
<proteinExistence type="predicted"/>
<dbReference type="EMBL" id="KY052832">
    <property type="protein sequence ID" value="ASF00414.1"/>
    <property type="molecule type" value="Genomic_DNA"/>
</dbReference>
<dbReference type="Pfam" id="PF00085">
    <property type="entry name" value="Thioredoxin"/>
    <property type="match status" value="1"/>
</dbReference>
<evidence type="ECO:0000313" key="6">
    <source>
        <dbReference type="EMBL" id="ASF00414.1"/>
    </source>
</evidence>
<evidence type="ECO:0000256" key="2">
    <source>
        <dbReference type="ARBA" id="ARBA00022982"/>
    </source>
</evidence>
<keyword evidence="4" id="KW-0676">Redox-active center</keyword>
<evidence type="ECO:0000256" key="1">
    <source>
        <dbReference type="ARBA" id="ARBA00022448"/>
    </source>
</evidence>
<dbReference type="InterPro" id="IPR005746">
    <property type="entry name" value="Thioredoxin"/>
</dbReference>
<dbReference type="PANTHER" id="PTHR45663">
    <property type="entry name" value="GEO12009P1"/>
    <property type="match status" value="1"/>
</dbReference>
<evidence type="ECO:0000256" key="4">
    <source>
        <dbReference type="ARBA" id="ARBA00023284"/>
    </source>
</evidence>
<dbReference type="GO" id="GO:0015035">
    <property type="term" value="F:protein-disulfide reductase activity"/>
    <property type="evidence" value="ECO:0007669"/>
    <property type="project" value="InterPro"/>
</dbReference>
<keyword evidence="1" id="KW-0813">Transport</keyword>
<organism evidence="6">
    <name type="scientific">uncultured virus</name>
    <dbReference type="NCBI Taxonomy" id="340016"/>
    <lineage>
        <taxon>Viruses</taxon>
        <taxon>environmental samples</taxon>
    </lineage>
</organism>
<sequence length="83" mass="9372">MKQLLYFFGDWCQPCKTLGPIMDQVSHQAKVKKINVDNSPEMASHYGVRSVPTVILVSEHGEEKSRLVGVQSGQAYLDMYNQN</sequence>
<dbReference type="PANTHER" id="PTHR45663:SF11">
    <property type="entry name" value="GEO12009P1"/>
    <property type="match status" value="1"/>
</dbReference>
<feature type="domain" description="Thioredoxin" evidence="5">
    <location>
        <begin position="4"/>
        <end position="72"/>
    </location>
</feature>
<evidence type="ECO:0000256" key="3">
    <source>
        <dbReference type="ARBA" id="ARBA00023157"/>
    </source>
</evidence>
<dbReference type="PIRSF" id="PIRSF000077">
    <property type="entry name" value="Thioredoxin"/>
    <property type="match status" value="1"/>
</dbReference>
<dbReference type="SUPFAM" id="SSF52833">
    <property type="entry name" value="Thioredoxin-like"/>
    <property type="match status" value="1"/>
</dbReference>
<dbReference type="CDD" id="cd02947">
    <property type="entry name" value="TRX_family"/>
    <property type="match status" value="1"/>
</dbReference>
<evidence type="ECO:0000259" key="5">
    <source>
        <dbReference type="Pfam" id="PF00085"/>
    </source>
</evidence>
<accession>A0A218MMB7</accession>
<dbReference type="InterPro" id="IPR013766">
    <property type="entry name" value="Thioredoxin_domain"/>
</dbReference>